<evidence type="ECO:0008006" key="8">
    <source>
        <dbReference type="Google" id="ProtNLM"/>
    </source>
</evidence>
<dbReference type="InterPro" id="IPR015943">
    <property type="entry name" value="WD40/YVTN_repeat-like_dom_sf"/>
</dbReference>
<comment type="caution">
    <text evidence="6">The sequence shown here is derived from an EMBL/GenBank/DDBJ whole genome shotgun (WGS) entry which is preliminary data.</text>
</comment>
<evidence type="ECO:0000313" key="7">
    <source>
        <dbReference type="Proteomes" id="UP000800235"/>
    </source>
</evidence>
<keyword evidence="7" id="KW-1185">Reference proteome</keyword>
<accession>A0A9P4U5L0</accession>
<gene>
    <name evidence="6" type="ORF">EJ08DRAFT_691408</name>
</gene>
<dbReference type="PANTHER" id="PTHR19848">
    <property type="entry name" value="WD40 REPEAT PROTEIN"/>
    <property type="match status" value="1"/>
</dbReference>
<dbReference type="Gene3D" id="2.130.10.10">
    <property type="entry name" value="YVTN repeat-like/Quinoprotein amine dehydrogenase"/>
    <property type="match status" value="1"/>
</dbReference>
<dbReference type="InterPro" id="IPR001680">
    <property type="entry name" value="WD40_rpt"/>
</dbReference>
<organism evidence="6 7">
    <name type="scientific">Tothia fuscella</name>
    <dbReference type="NCBI Taxonomy" id="1048955"/>
    <lineage>
        <taxon>Eukaryota</taxon>
        <taxon>Fungi</taxon>
        <taxon>Dikarya</taxon>
        <taxon>Ascomycota</taxon>
        <taxon>Pezizomycotina</taxon>
        <taxon>Dothideomycetes</taxon>
        <taxon>Pleosporomycetidae</taxon>
        <taxon>Venturiales</taxon>
        <taxon>Cylindrosympodiaceae</taxon>
        <taxon>Tothia</taxon>
    </lineage>
</organism>
<proteinExistence type="predicted"/>
<dbReference type="GO" id="GO:0000027">
    <property type="term" value="P:ribosomal large subunit assembly"/>
    <property type="evidence" value="ECO:0007669"/>
    <property type="project" value="TreeGrafter"/>
</dbReference>
<protein>
    <recommendedName>
        <fullName evidence="8">WD40 repeat-like protein</fullName>
    </recommendedName>
</protein>
<keyword evidence="2 5" id="KW-0853">WD repeat</keyword>
<evidence type="ECO:0000256" key="5">
    <source>
        <dbReference type="PROSITE-ProRule" id="PRU00221"/>
    </source>
</evidence>
<dbReference type="InterPro" id="IPR036322">
    <property type="entry name" value="WD40_repeat_dom_sf"/>
</dbReference>
<dbReference type="AlphaFoldDB" id="A0A9P4U5L0"/>
<dbReference type="Pfam" id="PF00400">
    <property type="entry name" value="WD40"/>
    <property type="match status" value="1"/>
</dbReference>
<dbReference type="PROSITE" id="PS50082">
    <property type="entry name" value="WD_REPEATS_2"/>
    <property type="match status" value="1"/>
</dbReference>
<comment type="subcellular location">
    <subcellularLocation>
        <location evidence="1">Nucleus</location>
    </subcellularLocation>
</comment>
<sequence>MAPNASLQLKAEIIPYCMQLTEKYAILTCISGTVTIIDLSGIDTNIGDEHSWRQIYAGKLGDIAAQGSQFRTASLDGTVRLWSATTRYVFVDLFFFSNTEGVMLEYSNALITELSGHEDRVYNALISDASTIISGSQDGTVRVWDTSSGTCRYRFEGMRHGNSEDMAW</sequence>
<evidence type="ECO:0000256" key="3">
    <source>
        <dbReference type="ARBA" id="ARBA00022737"/>
    </source>
</evidence>
<dbReference type="PANTHER" id="PTHR19848:SF0">
    <property type="entry name" value="NOTCHLESS PROTEIN HOMOLOG 1"/>
    <property type="match status" value="1"/>
</dbReference>
<keyword evidence="3" id="KW-0677">Repeat</keyword>
<reference evidence="6" key="1">
    <citation type="journal article" date="2020" name="Stud. Mycol.">
        <title>101 Dothideomycetes genomes: a test case for predicting lifestyles and emergence of pathogens.</title>
        <authorList>
            <person name="Haridas S."/>
            <person name="Albert R."/>
            <person name="Binder M."/>
            <person name="Bloem J."/>
            <person name="Labutti K."/>
            <person name="Salamov A."/>
            <person name="Andreopoulos B."/>
            <person name="Baker S."/>
            <person name="Barry K."/>
            <person name="Bills G."/>
            <person name="Bluhm B."/>
            <person name="Cannon C."/>
            <person name="Castanera R."/>
            <person name="Culley D."/>
            <person name="Daum C."/>
            <person name="Ezra D."/>
            <person name="Gonzalez J."/>
            <person name="Henrissat B."/>
            <person name="Kuo A."/>
            <person name="Liang C."/>
            <person name="Lipzen A."/>
            <person name="Lutzoni F."/>
            <person name="Magnuson J."/>
            <person name="Mondo S."/>
            <person name="Nolan M."/>
            <person name="Ohm R."/>
            <person name="Pangilinan J."/>
            <person name="Park H.-J."/>
            <person name="Ramirez L."/>
            <person name="Alfaro M."/>
            <person name="Sun H."/>
            <person name="Tritt A."/>
            <person name="Yoshinaga Y."/>
            <person name="Zwiers L.-H."/>
            <person name="Turgeon B."/>
            <person name="Goodwin S."/>
            <person name="Spatafora J."/>
            <person name="Crous P."/>
            <person name="Grigoriev I."/>
        </authorList>
    </citation>
    <scope>NUCLEOTIDE SEQUENCE</scope>
    <source>
        <strain evidence="6">CBS 130266</strain>
    </source>
</reference>
<evidence type="ECO:0000313" key="6">
    <source>
        <dbReference type="EMBL" id="KAF2437107.1"/>
    </source>
</evidence>
<evidence type="ECO:0000256" key="4">
    <source>
        <dbReference type="ARBA" id="ARBA00023242"/>
    </source>
</evidence>
<feature type="repeat" description="WD" evidence="5">
    <location>
        <begin position="114"/>
        <end position="154"/>
    </location>
</feature>
<name>A0A9P4U5L0_9PEZI</name>
<keyword evidence="4" id="KW-0539">Nucleus</keyword>
<dbReference type="OrthoDB" id="538223at2759"/>
<dbReference type="SUPFAM" id="SSF50978">
    <property type="entry name" value="WD40 repeat-like"/>
    <property type="match status" value="1"/>
</dbReference>
<dbReference type="SMART" id="SM00320">
    <property type="entry name" value="WD40"/>
    <property type="match status" value="2"/>
</dbReference>
<dbReference type="InterPro" id="IPR019775">
    <property type="entry name" value="WD40_repeat_CS"/>
</dbReference>
<dbReference type="Proteomes" id="UP000800235">
    <property type="component" value="Unassembled WGS sequence"/>
</dbReference>
<dbReference type="PROSITE" id="PS50294">
    <property type="entry name" value="WD_REPEATS_REGION"/>
    <property type="match status" value="1"/>
</dbReference>
<evidence type="ECO:0000256" key="2">
    <source>
        <dbReference type="ARBA" id="ARBA00022574"/>
    </source>
</evidence>
<evidence type="ECO:0000256" key="1">
    <source>
        <dbReference type="ARBA" id="ARBA00004123"/>
    </source>
</evidence>
<dbReference type="EMBL" id="MU007009">
    <property type="protein sequence ID" value="KAF2437107.1"/>
    <property type="molecule type" value="Genomic_DNA"/>
</dbReference>
<dbReference type="GO" id="GO:0005730">
    <property type="term" value="C:nucleolus"/>
    <property type="evidence" value="ECO:0007669"/>
    <property type="project" value="TreeGrafter"/>
</dbReference>
<dbReference type="PROSITE" id="PS00678">
    <property type="entry name" value="WD_REPEATS_1"/>
    <property type="match status" value="1"/>
</dbReference>